<accession>A0ABS8DUD8</accession>
<dbReference type="SUPFAM" id="SSF82784">
    <property type="entry name" value="OsmC-like"/>
    <property type="match status" value="1"/>
</dbReference>
<dbReference type="Pfam" id="PF02566">
    <property type="entry name" value="OsmC"/>
    <property type="match status" value="1"/>
</dbReference>
<evidence type="ECO:0000313" key="1">
    <source>
        <dbReference type="EMBL" id="MCB8889879.1"/>
    </source>
</evidence>
<protein>
    <submittedName>
        <fullName evidence="1">OsmC family protein</fullName>
    </submittedName>
</protein>
<dbReference type="Proteomes" id="UP001319882">
    <property type="component" value="Unassembled WGS sequence"/>
</dbReference>
<dbReference type="InterPro" id="IPR036102">
    <property type="entry name" value="OsmC/Ohrsf"/>
</dbReference>
<evidence type="ECO:0000313" key="2">
    <source>
        <dbReference type="Proteomes" id="UP001319882"/>
    </source>
</evidence>
<dbReference type="PANTHER" id="PTHR39624:SF2">
    <property type="entry name" value="OSMC-LIKE PROTEIN"/>
    <property type="match status" value="1"/>
</dbReference>
<comment type="caution">
    <text evidence="1">The sequence shown here is derived from an EMBL/GenBank/DDBJ whole genome shotgun (WGS) entry which is preliminary data.</text>
</comment>
<gene>
    <name evidence="1" type="ORF">GEV37_12210</name>
</gene>
<reference evidence="1 2" key="1">
    <citation type="journal article" date="2021" name="Sci. Rep.">
        <title>Genome analysis of a halophilic bacterium Halomonas malpeensis YU-PRIM-29(T) reveals its exopolysaccharide and pigment producing capabilities.</title>
        <authorList>
            <person name="Athmika"/>
            <person name="Ghate S.D."/>
            <person name="Arun A.B."/>
            <person name="Rao S.S."/>
            <person name="Kumar S.T.A."/>
            <person name="Kandiyil M.K."/>
            <person name="Saptami K."/>
            <person name="Rekha P.D."/>
        </authorList>
    </citation>
    <scope>NUCLEOTIDE SEQUENCE [LARGE SCALE GENOMIC DNA]</scope>
    <source>
        <strain evidence="2">prim 29</strain>
    </source>
</reference>
<dbReference type="PANTHER" id="PTHR39624">
    <property type="entry name" value="PROTEIN INVOLVED IN RIMO-MEDIATED BETA-METHYLTHIOLATION OF RIBOSOMAL PROTEIN S12 YCAO"/>
    <property type="match status" value="1"/>
</dbReference>
<proteinExistence type="predicted"/>
<sequence>MRTPIVVESQRNRAFRQRIEVADVEALYSDAPAVLGGDGQDPDPHDYFDMALGSCKAITVQMYAKRKGWPLEGLRVIVARDDSQEREGVYRLDVQLEFEGELDDAMRQRLLEISERCPIQRLITQADVTIETHLST</sequence>
<dbReference type="EMBL" id="WHVL01000005">
    <property type="protein sequence ID" value="MCB8889879.1"/>
    <property type="molecule type" value="Genomic_DNA"/>
</dbReference>
<dbReference type="InterPro" id="IPR015946">
    <property type="entry name" value="KH_dom-like_a/b"/>
</dbReference>
<name>A0ABS8DUD8_9GAMM</name>
<dbReference type="Gene3D" id="3.30.300.20">
    <property type="match status" value="1"/>
</dbReference>
<dbReference type="RefSeq" id="WP_227390786.1">
    <property type="nucleotide sequence ID" value="NZ_JBHSCJ010000002.1"/>
</dbReference>
<organism evidence="1 2">
    <name type="scientific">Vreelandella malpeensis</name>
    <dbReference type="NCBI Taxonomy" id="1172368"/>
    <lineage>
        <taxon>Bacteria</taxon>
        <taxon>Pseudomonadati</taxon>
        <taxon>Pseudomonadota</taxon>
        <taxon>Gammaproteobacteria</taxon>
        <taxon>Oceanospirillales</taxon>
        <taxon>Halomonadaceae</taxon>
        <taxon>Vreelandella</taxon>
    </lineage>
</organism>
<dbReference type="InterPro" id="IPR003718">
    <property type="entry name" value="OsmC/Ohr_fam"/>
</dbReference>
<keyword evidence="2" id="KW-1185">Reference proteome</keyword>